<evidence type="ECO:0000256" key="3">
    <source>
        <dbReference type="ARBA" id="ARBA00023163"/>
    </source>
</evidence>
<sequence length="322" mass="34285">MSHRPPRHVLFMLCDKVNVLDVTGPLEVLSQPCRLQADAPPYRITVASLQGGLITTSAGLRLDTVPIASVEMRSVHTLILPGGGAGYVPFAPQALVDWISMHASGIARICSTCTGAFTLAATGLLAGRRVTTHWLAGANLLALDPSLQLEADALFVADGKFWTAAGVSAGIDLALALLESDLGHQTAMQVAQRLVVFLKRPGGQSQFSQALRQQSQEGALADLHGWMAANLQRELSVAQLAEQAGMSVRSFARHYQRKVGMTPAKAVAAMRLEAASQALAHSKRPLKAIAADCGFGDEQALRRAFQRQFGIAPASYRARFAA</sequence>
<dbReference type="SMART" id="SM00342">
    <property type="entry name" value="HTH_ARAC"/>
    <property type="match status" value="1"/>
</dbReference>
<dbReference type="Gene3D" id="1.10.10.60">
    <property type="entry name" value="Homeodomain-like"/>
    <property type="match status" value="1"/>
</dbReference>
<dbReference type="EMBL" id="FPKR01000013">
    <property type="protein sequence ID" value="SFZ78670.1"/>
    <property type="molecule type" value="Genomic_DNA"/>
</dbReference>
<dbReference type="GO" id="GO:0043565">
    <property type="term" value="F:sequence-specific DNA binding"/>
    <property type="evidence" value="ECO:0007669"/>
    <property type="project" value="InterPro"/>
</dbReference>
<dbReference type="SUPFAM" id="SSF46689">
    <property type="entry name" value="Homeodomain-like"/>
    <property type="match status" value="2"/>
</dbReference>
<keyword evidence="1" id="KW-0805">Transcription regulation</keyword>
<proteinExistence type="predicted"/>
<dbReference type="OrthoDB" id="9177852at2"/>
<dbReference type="AlphaFoldDB" id="A0A1K2HPH0"/>
<dbReference type="InterPro" id="IPR009057">
    <property type="entry name" value="Homeodomain-like_sf"/>
</dbReference>
<evidence type="ECO:0000313" key="5">
    <source>
        <dbReference type="EMBL" id="SFZ78670.1"/>
    </source>
</evidence>
<dbReference type="PANTHER" id="PTHR43130:SF3">
    <property type="entry name" value="HTH-TYPE TRANSCRIPTIONAL REGULATOR RV1931C"/>
    <property type="match status" value="1"/>
</dbReference>
<dbReference type="Pfam" id="PF12833">
    <property type="entry name" value="HTH_18"/>
    <property type="match status" value="1"/>
</dbReference>
<evidence type="ECO:0000313" key="6">
    <source>
        <dbReference type="Proteomes" id="UP000186513"/>
    </source>
</evidence>
<dbReference type="InterPro" id="IPR018060">
    <property type="entry name" value="HTH_AraC"/>
</dbReference>
<reference evidence="5 6" key="1">
    <citation type="submission" date="2016-11" db="EMBL/GenBank/DDBJ databases">
        <authorList>
            <person name="Jaros S."/>
            <person name="Januszkiewicz K."/>
            <person name="Wedrychowicz H."/>
        </authorList>
    </citation>
    <scope>NUCLEOTIDE SEQUENCE [LARGE SCALE GENOMIC DNA]</scope>
    <source>
        <strain evidence="5 6">DSM 18899</strain>
    </source>
</reference>
<organism evidence="5 6">
    <name type="scientific">Chitinimonas taiwanensis DSM 18899</name>
    <dbReference type="NCBI Taxonomy" id="1121279"/>
    <lineage>
        <taxon>Bacteria</taxon>
        <taxon>Pseudomonadati</taxon>
        <taxon>Pseudomonadota</taxon>
        <taxon>Betaproteobacteria</taxon>
        <taxon>Neisseriales</taxon>
        <taxon>Chitinibacteraceae</taxon>
        <taxon>Chitinimonas</taxon>
    </lineage>
</organism>
<evidence type="ECO:0000256" key="1">
    <source>
        <dbReference type="ARBA" id="ARBA00023015"/>
    </source>
</evidence>
<dbReference type="Gene3D" id="3.40.50.880">
    <property type="match status" value="1"/>
</dbReference>
<feature type="domain" description="HTH araC/xylS-type" evidence="4">
    <location>
        <begin position="221"/>
        <end position="319"/>
    </location>
</feature>
<dbReference type="InterPro" id="IPR052158">
    <property type="entry name" value="INH-QAR"/>
</dbReference>
<evidence type="ECO:0000259" key="4">
    <source>
        <dbReference type="PROSITE" id="PS01124"/>
    </source>
</evidence>
<dbReference type="InterPro" id="IPR029062">
    <property type="entry name" value="Class_I_gatase-like"/>
</dbReference>
<dbReference type="STRING" id="1121279.SAMN02745887_03117"/>
<accession>A0A1K2HPH0</accession>
<dbReference type="GO" id="GO:0003700">
    <property type="term" value="F:DNA-binding transcription factor activity"/>
    <property type="evidence" value="ECO:0007669"/>
    <property type="project" value="InterPro"/>
</dbReference>
<keyword evidence="3" id="KW-0804">Transcription</keyword>
<name>A0A1K2HPH0_9NEIS</name>
<keyword evidence="6" id="KW-1185">Reference proteome</keyword>
<dbReference type="CDD" id="cd03137">
    <property type="entry name" value="GATase1_AraC_1"/>
    <property type="match status" value="1"/>
</dbReference>
<gene>
    <name evidence="5" type="ORF">SAMN02745887_03117</name>
</gene>
<dbReference type="Proteomes" id="UP000186513">
    <property type="component" value="Unassembled WGS sequence"/>
</dbReference>
<dbReference type="InterPro" id="IPR018062">
    <property type="entry name" value="HTH_AraC-typ_CS"/>
</dbReference>
<dbReference type="PROSITE" id="PS01124">
    <property type="entry name" value="HTH_ARAC_FAMILY_2"/>
    <property type="match status" value="1"/>
</dbReference>
<dbReference type="PANTHER" id="PTHR43130">
    <property type="entry name" value="ARAC-FAMILY TRANSCRIPTIONAL REGULATOR"/>
    <property type="match status" value="1"/>
</dbReference>
<dbReference type="Pfam" id="PF01965">
    <property type="entry name" value="DJ-1_PfpI"/>
    <property type="match status" value="1"/>
</dbReference>
<dbReference type="SUPFAM" id="SSF52317">
    <property type="entry name" value="Class I glutamine amidotransferase-like"/>
    <property type="match status" value="1"/>
</dbReference>
<keyword evidence="2 5" id="KW-0238">DNA-binding</keyword>
<dbReference type="PROSITE" id="PS00041">
    <property type="entry name" value="HTH_ARAC_FAMILY_1"/>
    <property type="match status" value="1"/>
</dbReference>
<dbReference type="InterPro" id="IPR002818">
    <property type="entry name" value="DJ-1/PfpI"/>
</dbReference>
<dbReference type="RefSeq" id="WP_072429609.1">
    <property type="nucleotide sequence ID" value="NZ_FPKR01000013.1"/>
</dbReference>
<evidence type="ECO:0000256" key="2">
    <source>
        <dbReference type="ARBA" id="ARBA00023125"/>
    </source>
</evidence>
<protein>
    <submittedName>
        <fullName evidence="5">Transcriptional regulator GlxA family, contains an amidase domain and an AraC-type DNA-binding HTH domain</fullName>
    </submittedName>
</protein>